<evidence type="ECO:0000313" key="3">
    <source>
        <dbReference type="Proteomes" id="UP000001194"/>
    </source>
</evidence>
<dbReference type="HOGENOM" id="CLU_016315_1_0_1"/>
<dbReference type="SMART" id="SM00212">
    <property type="entry name" value="UBCc"/>
    <property type="match status" value="1"/>
</dbReference>
<evidence type="ECO:0000259" key="1">
    <source>
        <dbReference type="PROSITE" id="PS50127"/>
    </source>
</evidence>
<dbReference type="AlphaFoldDB" id="B0CV96"/>
<gene>
    <name evidence="2" type="ORF">LACBIDRAFT_292515</name>
</gene>
<dbReference type="InterPro" id="IPR000608">
    <property type="entry name" value="UBC"/>
</dbReference>
<dbReference type="PROSITE" id="PS50127">
    <property type="entry name" value="UBC_2"/>
    <property type="match status" value="1"/>
</dbReference>
<dbReference type="SUPFAM" id="SSF54495">
    <property type="entry name" value="UBC-like"/>
    <property type="match status" value="1"/>
</dbReference>
<dbReference type="GeneID" id="6071363"/>
<dbReference type="OrthoDB" id="109543at2759"/>
<protein>
    <submittedName>
        <fullName evidence="2">Predicted protein</fullName>
    </submittedName>
</protein>
<dbReference type="EMBL" id="DS547093">
    <property type="protein sequence ID" value="EDR13292.1"/>
    <property type="molecule type" value="Genomic_DNA"/>
</dbReference>
<evidence type="ECO:0000313" key="2">
    <source>
        <dbReference type="EMBL" id="EDR13292.1"/>
    </source>
</evidence>
<sequence length="724" mass="82796">MTTTQHRLLSRLYQDLAELHENPYPGVVVFTDDANLRKFCLVLVPPSGPWKDLALHFDVELPEQWPSSPPRIASSVHDIDHPNLFGSYICCDLLKPQTSYHYGTGYTGGYSPALTLRGLFLQFLTFFSSTKVEQDYGGDPVEIGDHILTNYMKESEMVQRSIMPWKGCCRDQYFCSCGGLKTDQLALERLWKANNTPETKLAEYAIPGPVIHTTKGSSAHPDRLHKFEQPNPLWSSTLSQISCWQCKKCPYGSEDFPHLQRGLEKGSKDDSYLFALSRPPTVCQLGMLNDDVLTEIASQLTSESVISFGKAYPRFRELVSSHHILLSRELRCFFLRIPLRDCVLGVGVAFDEGPRILSSDFDWLSMEAFNRHNVRMSIEKRAFKYFLPLAFNRAHFERAHSSIWSHLVALDNNVRAVEERIQAKHNKNSRPKASVPRQPHESVGIIYKMMNNIVVSLMKSCDDVLITSRSRSGYAQPTLLHASEKAVISYCHLFHLLICLCRKNPLILRDATARLGRFIHQPASRIKAQVPDLGELIVLVMLVLILPSADQGPPITWAILNGPFLEEAIIRNVRWVLKDAPQLEVLEQGVSEYRLATTFSKSKTSLRLMMFQITFVDLFIKTYGQTGISRLDENYGFAEPELPESMVDEIKEIYNVETWPAFFNRVRYARGLQFTKEKFSDLLRLAVRTSSERGYHTKSRDMHNLQFTRNQLEKAWLNAQNQRR</sequence>
<dbReference type="Gene3D" id="3.10.110.10">
    <property type="entry name" value="Ubiquitin Conjugating Enzyme"/>
    <property type="match status" value="1"/>
</dbReference>
<organism evidence="3">
    <name type="scientific">Laccaria bicolor (strain S238N-H82 / ATCC MYA-4686)</name>
    <name type="common">Bicoloured deceiver</name>
    <name type="synonym">Laccaria laccata var. bicolor</name>
    <dbReference type="NCBI Taxonomy" id="486041"/>
    <lineage>
        <taxon>Eukaryota</taxon>
        <taxon>Fungi</taxon>
        <taxon>Dikarya</taxon>
        <taxon>Basidiomycota</taxon>
        <taxon>Agaricomycotina</taxon>
        <taxon>Agaricomycetes</taxon>
        <taxon>Agaricomycetidae</taxon>
        <taxon>Agaricales</taxon>
        <taxon>Agaricineae</taxon>
        <taxon>Hydnangiaceae</taxon>
        <taxon>Laccaria</taxon>
    </lineage>
</organism>
<feature type="domain" description="UBC core" evidence="1">
    <location>
        <begin position="7"/>
        <end position="167"/>
    </location>
</feature>
<keyword evidence="3" id="KW-1185">Reference proteome</keyword>
<dbReference type="Pfam" id="PF00179">
    <property type="entry name" value="UQ_con"/>
    <property type="match status" value="1"/>
</dbReference>
<dbReference type="STRING" id="486041.B0CV96"/>
<accession>B0CV96</accession>
<name>B0CV96_LACBS</name>
<dbReference type="RefSeq" id="XP_001875790.1">
    <property type="nucleotide sequence ID" value="XM_001875755.1"/>
</dbReference>
<dbReference type="Proteomes" id="UP000001194">
    <property type="component" value="Unassembled WGS sequence"/>
</dbReference>
<proteinExistence type="predicted"/>
<dbReference type="KEGG" id="lbc:LACBIDRAFT_292515"/>
<dbReference type="InParanoid" id="B0CV96"/>
<dbReference type="InterPro" id="IPR016135">
    <property type="entry name" value="UBQ-conjugating_enzyme/RWD"/>
</dbReference>
<reference evidence="2 3" key="1">
    <citation type="journal article" date="2008" name="Nature">
        <title>The genome of Laccaria bicolor provides insights into mycorrhizal symbiosis.</title>
        <authorList>
            <person name="Martin F."/>
            <person name="Aerts A."/>
            <person name="Ahren D."/>
            <person name="Brun A."/>
            <person name="Danchin E.G.J."/>
            <person name="Duchaussoy F."/>
            <person name="Gibon J."/>
            <person name="Kohler A."/>
            <person name="Lindquist E."/>
            <person name="Pereda V."/>
            <person name="Salamov A."/>
            <person name="Shapiro H.J."/>
            <person name="Wuyts J."/>
            <person name="Blaudez D."/>
            <person name="Buee M."/>
            <person name="Brokstein P."/>
            <person name="Canbaeck B."/>
            <person name="Cohen D."/>
            <person name="Courty P.E."/>
            <person name="Coutinho P.M."/>
            <person name="Delaruelle C."/>
            <person name="Detter J.C."/>
            <person name="Deveau A."/>
            <person name="DiFazio S."/>
            <person name="Duplessis S."/>
            <person name="Fraissinet-Tachet L."/>
            <person name="Lucic E."/>
            <person name="Frey-Klett P."/>
            <person name="Fourrey C."/>
            <person name="Feussner I."/>
            <person name="Gay G."/>
            <person name="Grimwood J."/>
            <person name="Hoegger P.J."/>
            <person name="Jain P."/>
            <person name="Kilaru S."/>
            <person name="Labbe J."/>
            <person name="Lin Y.C."/>
            <person name="Legue V."/>
            <person name="Le Tacon F."/>
            <person name="Marmeisse R."/>
            <person name="Melayah D."/>
            <person name="Montanini B."/>
            <person name="Muratet M."/>
            <person name="Nehls U."/>
            <person name="Niculita-Hirzel H."/>
            <person name="Oudot-Le Secq M.P."/>
            <person name="Peter M."/>
            <person name="Quesneville H."/>
            <person name="Rajashekar B."/>
            <person name="Reich M."/>
            <person name="Rouhier N."/>
            <person name="Schmutz J."/>
            <person name="Yin T."/>
            <person name="Chalot M."/>
            <person name="Henrissat B."/>
            <person name="Kuees U."/>
            <person name="Lucas S."/>
            <person name="Van de Peer Y."/>
            <person name="Podila G.K."/>
            <person name="Polle A."/>
            <person name="Pukkila P.J."/>
            <person name="Richardson P.M."/>
            <person name="Rouze P."/>
            <person name="Sanders I.R."/>
            <person name="Stajich J.E."/>
            <person name="Tunlid A."/>
            <person name="Tuskan G."/>
            <person name="Grigoriev I.V."/>
        </authorList>
    </citation>
    <scope>NUCLEOTIDE SEQUENCE [LARGE SCALE GENOMIC DNA]</scope>
    <source>
        <strain evidence="3">S238N-H82 / ATCC MYA-4686</strain>
    </source>
</reference>